<keyword evidence="1" id="KW-0472">Membrane</keyword>
<name>A0A1A9VVC7_GLOAU</name>
<reference evidence="2" key="1">
    <citation type="submission" date="2020-05" db="UniProtKB">
        <authorList>
            <consortium name="EnsemblMetazoa"/>
        </authorList>
    </citation>
    <scope>IDENTIFICATION</scope>
    <source>
        <strain evidence="2">TTRI</strain>
    </source>
</reference>
<keyword evidence="1" id="KW-1133">Transmembrane helix</keyword>
<dbReference type="Proteomes" id="UP000078200">
    <property type="component" value="Unassembled WGS sequence"/>
</dbReference>
<dbReference type="EnsemblMetazoa" id="GAUT048888-RA">
    <property type="protein sequence ID" value="GAUT048888-PA"/>
    <property type="gene ID" value="GAUT048888"/>
</dbReference>
<accession>A0A1A9VVC7</accession>
<dbReference type="VEuPathDB" id="VectorBase:GAUT048888"/>
<dbReference type="AlphaFoldDB" id="A0A1A9VVC7"/>
<sequence length="164" mass="19028">MSAEGLLMLDYNCPLFLCHIEIEHSTQKLCDQKFGVCDKLYCTAKSLIKNILKSIVQRMRTETNKKNIDYKISFCINVCASSSPLYLAYKSFVALFHYGLYLITTFFISFTGYSNLENIDYKISFCINASKNERSLKFSIFLRIDSTFALQKSEEVEVMSWYDI</sequence>
<evidence type="ECO:0000256" key="1">
    <source>
        <dbReference type="SAM" id="Phobius"/>
    </source>
</evidence>
<keyword evidence="1" id="KW-0812">Transmembrane</keyword>
<evidence type="ECO:0000313" key="3">
    <source>
        <dbReference type="Proteomes" id="UP000078200"/>
    </source>
</evidence>
<keyword evidence="3" id="KW-1185">Reference proteome</keyword>
<evidence type="ECO:0000313" key="2">
    <source>
        <dbReference type="EnsemblMetazoa" id="GAUT048888-PA"/>
    </source>
</evidence>
<organism evidence="2 3">
    <name type="scientific">Glossina austeni</name>
    <name type="common">Savannah tsetse fly</name>
    <dbReference type="NCBI Taxonomy" id="7395"/>
    <lineage>
        <taxon>Eukaryota</taxon>
        <taxon>Metazoa</taxon>
        <taxon>Ecdysozoa</taxon>
        <taxon>Arthropoda</taxon>
        <taxon>Hexapoda</taxon>
        <taxon>Insecta</taxon>
        <taxon>Pterygota</taxon>
        <taxon>Neoptera</taxon>
        <taxon>Endopterygota</taxon>
        <taxon>Diptera</taxon>
        <taxon>Brachycera</taxon>
        <taxon>Muscomorpha</taxon>
        <taxon>Hippoboscoidea</taxon>
        <taxon>Glossinidae</taxon>
        <taxon>Glossina</taxon>
    </lineage>
</organism>
<feature type="transmembrane region" description="Helical" evidence="1">
    <location>
        <begin position="95"/>
        <end position="113"/>
    </location>
</feature>
<protein>
    <submittedName>
        <fullName evidence="2">Uncharacterized protein</fullName>
    </submittedName>
</protein>
<proteinExistence type="predicted"/>